<dbReference type="AlphaFoldDB" id="A0A5J5F4Q0"/>
<sequence length="170" mass="18183">MLAERSEWFACGLSCSLSLVGCGRDGWADGRMGILLVVLLLLAMDCGQKDQPAVHTAVGFNKCSAVKSVFSLGQALGAGWLAANFSWVRGRSATQRESSGWSLLAWSACAMLPSAGHRSPRAKIRYLPRVHCSIFAFSTRSVCTQKSPHALVVHAKSKRRSSEDGRGGGT</sequence>
<feature type="signal peptide" evidence="1">
    <location>
        <begin position="1"/>
        <end position="47"/>
    </location>
</feature>
<dbReference type="EMBL" id="VXIS01000040">
    <property type="protein sequence ID" value="KAA8911025.1"/>
    <property type="molecule type" value="Genomic_DNA"/>
</dbReference>
<protein>
    <submittedName>
        <fullName evidence="2">Uncharacterized protein</fullName>
    </submittedName>
</protein>
<reference evidence="2 3" key="1">
    <citation type="submission" date="2019-09" db="EMBL/GenBank/DDBJ databases">
        <title>Draft genome of the ectomycorrhizal ascomycete Sphaerosporella brunnea.</title>
        <authorList>
            <consortium name="DOE Joint Genome Institute"/>
            <person name="Benucci G.M."/>
            <person name="Marozzi G."/>
            <person name="Antonielli L."/>
            <person name="Sanchez S."/>
            <person name="Marco P."/>
            <person name="Wang X."/>
            <person name="Falini L.B."/>
            <person name="Barry K."/>
            <person name="Haridas S."/>
            <person name="Lipzen A."/>
            <person name="Labutti K."/>
            <person name="Grigoriev I.V."/>
            <person name="Murat C."/>
            <person name="Martin F."/>
            <person name="Albertini E."/>
            <person name="Donnini D."/>
            <person name="Bonito G."/>
        </authorList>
    </citation>
    <scope>NUCLEOTIDE SEQUENCE [LARGE SCALE GENOMIC DNA]</scope>
    <source>
        <strain evidence="2 3">Sb_GMNB300</strain>
    </source>
</reference>
<dbReference type="InParanoid" id="A0A5J5F4Q0"/>
<accession>A0A5J5F4Q0</accession>
<evidence type="ECO:0000313" key="3">
    <source>
        <dbReference type="Proteomes" id="UP000326924"/>
    </source>
</evidence>
<name>A0A5J5F4Q0_9PEZI</name>
<dbReference type="Proteomes" id="UP000326924">
    <property type="component" value="Unassembled WGS sequence"/>
</dbReference>
<keyword evidence="3" id="KW-1185">Reference proteome</keyword>
<proteinExistence type="predicted"/>
<comment type="caution">
    <text evidence="2">The sequence shown here is derived from an EMBL/GenBank/DDBJ whole genome shotgun (WGS) entry which is preliminary data.</text>
</comment>
<gene>
    <name evidence="2" type="ORF">FN846DRAFT_937023</name>
</gene>
<keyword evidence="1" id="KW-0732">Signal</keyword>
<evidence type="ECO:0000256" key="1">
    <source>
        <dbReference type="SAM" id="SignalP"/>
    </source>
</evidence>
<evidence type="ECO:0000313" key="2">
    <source>
        <dbReference type="EMBL" id="KAA8911025.1"/>
    </source>
</evidence>
<organism evidence="2 3">
    <name type="scientific">Sphaerosporella brunnea</name>
    <dbReference type="NCBI Taxonomy" id="1250544"/>
    <lineage>
        <taxon>Eukaryota</taxon>
        <taxon>Fungi</taxon>
        <taxon>Dikarya</taxon>
        <taxon>Ascomycota</taxon>
        <taxon>Pezizomycotina</taxon>
        <taxon>Pezizomycetes</taxon>
        <taxon>Pezizales</taxon>
        <taxon>Pyronemataceae</taxon>
        <taxon>Sphaerosporella</taxon>
    </lineage>
</organism>
<feature type="chain" id="PRO_5023894748" evidence="1">
    <location>
        <begin position="48"/>
        <end position="170"/>
    </location>
</feature>
<dbReference type="PROSITE" id="PS51257">
    <property type="entry name" value="PROKAR_LIPOPROTEIN"/>
    <property type="match status" value="1"/>
</dbReference>